<evidence type="ECO:0000313" key="2">
    <source>
        <dbReference type="Proteomes" id="UP000252519"/>
    </source>
</evidence>
<organism evidence="1 2">
    <name type="scientific">Ancylostoma caninum</name>
    <name type="common">Dog hookworm</name>
    <dbReference type="NCBI Taxonomy" id="29170"/>
    <lineage>
        <taxon>Eukaryota</taxon>
        <taxon>Metazoa</taxon>
        <taxon>Ecdysozoa</taxon>
        <taxon>Nematoda</taxon>
        <taxon>Chromadorea</taxon>
        <taxon>Rhabditida</taxon>
        <taxon>Rhabditina</taxon>
        <taxon>Rhabditomorpha</taxon>
        <taxon>Strongyloidea</taxon>
        <taxon>Ancylostomatidae</taxon>
        <taxon>Ancylostomatinae</taxon>
        <taxon>Ancylostoma</taxon>
    </lineage>
</organism>
<evidence type="ECO:0008006" key="3">
    <source>
        <dbReference type="Google" id="ProtNLM"/>
    </source>
</evidence>
<evidence type="ECO:0000313" key="1">
    <source>
        <dbReference type="EMBL" id="RCN51007.1"/>
    </source>
</evidence>
<reference evidence="1 2" key="1">
    <citation type="submission" date="2014-10" db="EMBL/GenBank/DDBJ databases">
        <title>Draft genome of the hookworm Ancylostoma caninum.</title>
        <authorList>
            <person name="Mitreva M."/>
        </authorList>
    </citation>
    <scope>NUCLEOTIDE SEQUENCE [LARGE SCALE GENOMIC DNA]</scope>
    <source>
        <strain evidence="1 2">Baltimore</strain>
    </source>
</reference>
<gene>
    <name evidence="1" type="ORF">ANCCAN_02794</name>
</gene>
<dbReference type="Proteomes" id="UP000252519">
    <property type="component" value="Unassembled WGS sequence"/>
</dbReference>
<dbReference type="STRING" id="29170.A0A368H6V8"/>
<protein>
    <recommendedName>
        <fullName evidence="3">Glutamine amidotransferase type-2 domain-containing protein</fullName>
    </recommendedName>
</protein>
<dbReference type="AlphaFoldDB" id="A0A368H6V8"/>
<keyword evidence="2" id="KW-1185">Reference proteome</keyword>
<proteinExistence type="predicted"/>
<dbReference type="OrthoDB" id="4327079at2759"/>
<name>A0A368H6V8_ANCCA</name>
<accession>A0A368H6V8</accession>
<comment type="caution">
    <text evidence="1">The sequence shown here is derived from an EMBL/GenBank/DDBJ whole genome shotgun (WGS) entry which is preliminary data.</text>
</comment>
<dbReference type="EMBL" id="JOJR01000017">
    <property type="protein sequence ID" value="RCN51007.1"/>
    <property type="molecule type" value="Genomic_DNA"/>
</dbReference>
<sequence>MVILSKEQLEVAEKEGLWLPQLERDGCGVGFVVSIKGVKTHKLPPSSLIMCASKWERLTKTFNGVVSIGI</sequence>